<dbReference type="Proteomes" id="UP000269412">
    <property type="component" value="Unassembled WGS sequence"/>
</dbReference>
<evidence type="ECO:0000313" key="3">
    <source>
        <dbReference type="EMBL" id="RKR14388.1"/>
    </source>
</evidence>
<protein>
    <submittedName>
        <fullName evidence="3">Tetratricopeptide repeat protein</fullName>
    </submittedName>
</protein>
<keyword evidence="4" id="KW-1185">Reference proteome</keyword>
<name>A0A495EBX1_9FLAO</name>
<accession>A0A495EBX1</accession>
<evidence type="ECO:0000256" key="1">
    <source>
        <dbReference type="PROSITE-ProRule" id="PRU00339"/>
    </source>
</evidence>
<gene>
    <name evidence="3" type="ORF">CLV91_0463</name>
</gene>
<dbReference type="SUPFAM" id="SSF48452">
    <property type="entry name" value="TPR-like"/>
    <property type="match status" value="1"/>
</dbReference>
<dbReference type="AlphaFoldDB" id="A0A495EBX1"/>
<feature type="repeat" description="TPR" evidence="1">
    <location>
        <begin position="117"/>
        <end position="150"/>
    </location>
</feature>
<comment type="caution">
    <text evidence="3">The sequence shown here is derived from an EMBL/GenBank/DDBJ whole genome shotgun (WGS) entry which is preliminary data.</text>
</comment>
<reference evidence="3 4" key="1">
    <citation type="submission" date="2018-10" db="EMBL/GenBank/DDBJ databases">
        <title>Genomic Encyclopedia of Archaeal and Bacterial Type Strains, Phase II (KMG-II): from individual species to whole genera.</title>
        <authorList>
            <person name="Goeker M."/>
        </authorList>
    </citation>
    <scope>NUCLEOTIDE SEQUENCE [LARGE SCALE GENOMIC DNA]</scope>
    <source>
        <strain evidence="3 4">DSM 25230</strain>
    </source>
</reference>
<proteinExistence type="predicted"/>
<feature type="transmembrane region" description="Helical" evidence="2">
    <location>
        <begin position="358"/>
        <end position="379"/>
    </location>
</feature>
<dbReference type="PROSITE" id="PS50005">
    <property type="entry name" value="TPR"/>
    <property type="match status" value="1"/>
</dbReference>
<keyword evidence="2" id="KW-0472">Membrane</keyword>
<keyword evidence="2" id="KW-1133">Transmembrane helix</keyword>
<dbReference type="SUPFAM" id="SSF46894">
    <property type="entry name" value="C-terminal effector domain of the bipartite response regulators"/>
    <property type="match status" value="1"/>
</dbReference>
<dbReference type="RefSeq" id="WP_121063559.1">
    <property type="nucleotide sequence ID" value="NZ_RBIQ01000007.1"/>
</dbReference>
<keyword evidence="2" id="KW-0812">Transmembrane</keyword>
<organism evidence="3 4">
    <name type="scientific">Maribacter vaceletii</name>
    <dbReference type="NCBI Taxonomy" id="1206816"/>
    <lineage>
        <taxon>Bacteria</taxon>
        <taxon>Pseudomonadati</taxon>
        <taxon>Bacteroidota</taxon>
        <taxon>Flavobacteriia</taxon>
        <taxon>Flavobacteriales</taxon>
        <taxon>Flavobacteriaceae</taxon>
        <taxon>Maribacter</taxon>
    </lineage>
</organism>
<dbReference type="Gene3D" id="1.25.40.10">
    <property type="entry name" value="Tetratricopeptide repeat domain"/>
    <property type="match status" value="2"/>
</dbReference>
<dbReference type="Pfam" id="PF13181">
    <property type="entry name" value="TPR_8"/>
    <property type="match status" value="2"/>
</dbReference>
<keyword evidence="1" id="KW-0802">TPR repeat</keyword>
<dbReference type="InterPro" id="IPR016032">
    <property type="entry name" value="Sig_transdc_resp-reg_C-effctor"/>
</dbReference>
<evidence type="ECO:0000313" key="4">
    <source>
        <dbReference type="Proteomes" id="UP000269412"/>
    </source>
</evidence>
<dbReference type="EMBL" id="RBIQ01000007">
    <property type="protein sequence ID" value="RKR14388.1"/>
    <property type="molecule type" value="Genomic_DNA"/>
</dbReference>
<feature type="transmembrane region" description="Helical" evidence="2">
    <location>
        <begin position="12"/>
        <end position="30"/>
    </location>
</feature>
<dbReference type="SMART" id="SM00028">
    <property type="entry name" value="TPR"/>
    <property type="match status" value="4"/>
</dbReference>
<dbReference type="GO" id="GO:0003677">
    <property type="term" value="F:DNA binding"/>
    <property type="evidence" value="ECO:0007669"/>
    <property type="project" value="InterPro"/>
</dbReference>
<dbReference type="InterPro" id="IPR019734">
    <property type="entry name" value="TPR_rpt"/>
</dbReference>
<sequence length="544" mass="64125">MSIGLKYTKVIWLNFFIIFFLCCIFFSSNIKAQKPYNTNEYIDKVHLLIGKNNDSAFFYLKKGIEYYSRERDTVNLVYTICELSNYYSHNLDYGNAYEGHWEALILADKSNNEKLKPKIYQGLGWLYLYFRRDEEALKYFKLALSLNKQLLKEKKIHESLLLSDYFALINYYRTRGNLKKASEYLDSAIAIQNRLGTGSFYLVSELGYVKGFSGEYEKGIALLDKAADYFKENNPSYMIIINYLYGQVHEKNGQLNKSIEAYKKTLALTDDYNRHSNYILKGNESLANIYSEQQEYEKAYYHRNIAANVNEKIFGRTSEHNSHLFEINDKYRLQKENEKALQKERHIEKLEDEKRIGFLKNILMGVVVLFILLYSVLFFRNLRRKHRLEKETLLEKRRLEKQKTREVMELKNRELTASALQLIEKEEFIIKLKQSISKSDTIDVRTINRMLKGIQSSPGSNWKEFEARFTSINQSFYKKIRDNFPDLGQTDLKLCALVKLDFSSKEMSSLLGITIESVHTSRHRLRKKLQLKRGENLVDFIATF</sequence>
<evidence type="ECO:0000256" key="2">
    <source>
        <dbReference type="SAM" id="Phobius"/>
    </source>
</evidence>
<dbReference type="GO" id="GO:0006355">
    <property type="term" value="P:regulation of DNA-templated transcription"/>
    <property type="evidence" value="ECO:0007669"/>
    <property type="project" value="InterPro"/>
</dbReference>
<dbReference type="OrthoDB" id="1090267at2"/>
<dbReference type="InterPro" id="IPR011990">
    <property type="entry name" value="TPR-like_helical_dom_sf"/>
</dbReference>